<dbReference type="PANTHER" id="PTHR30390:SF7">
    <property type="entry name" value="PHOSPHOHEPTOSE ISOMERASE"/>
    <property type="match status" value="1"/>
</dbReference>
<dbReference type="RefSeq" id="WP_078497832.1">
    <property type="nucleotide sequence ID" value="NZ_MSZX01000002.1"/>
</dbReference>
<protein>
    <submittedName>
        <fullName evidence="2">Sugar isomerase</fullName>
    </submittedName>
</protein>
<reference evidence="2 3" key="1">
    <citation type="submission" date="2017-01" db="EMBL/GenBank/DDBJ databases">
        <title>Genome analysis of Paenibacillus selenitrireducens ES3-24.</title>
        <authorList>
            <person name="Xu D."/>
            <person name="Yao R."/>
            <person name="Zheng S."/>
        </authorList>
    </citation>
    <scope>NUCLEOTIDE SEQUENCE [LARGE SCALE GENOMIC DNA]</scope>
    <source>
        <strain evidence="2 3">ES3-24</strain>
    </source>
</reference>
<dbReference type="GO" id="GO:0016853">
    <property type="term" value="F:isomerase activity"/>
    <property type="evidence" value="ECO:0007669"/>
    <property type="project" value="UniProtKB-KW"/>
</dbReference>
<gene>
    <name evidence="2" type="ORF">BVG16_07070</name>
</gene>
<dbReference type="OrthoDB" id="9805185at2"/>
<dbReference type="STRING" id="1324314.BVG16_07070"/>
<keyword evidence="3" id="KW-1185">Reference proteome</keyword>
<dbReference type="PANTHER" id="PTHR30390">
    <property type="entry name" value="SEDOHEPTULOSE 7-PHOSPHATE ISOMERASE / DNAA INITIATOR-ASSOCIATING FACTOR FOR REPLICATION INITIATION"/>
    <property type="match status" value="1"/>
</dbReference>
<dbReference type="CDD" id="cd05013">
    <property type="entry name" value="SIS_RpiR"/>
    <property type="match status" value="1"/>
</dbReference>
<dbReference type="InterPro" id="IPR001347">
    <property type="entry name" value="SIS_dom"/>
</dbReference>
<name>A0A1T2XKX6_9BACL</name>
<dbReference type="Gene3D" id="3.40.50.10490">
    <property type="entry name" value="Glucose-6-phosphate isomerase like protein, domain 1"/>
    <property type="match status" value="1"/>
</dbReference>
<dbReference type="SUPFAM" id="SSF53697">
    <property type="entry name" value="SIS domain"/>
    <property type="match status" value="1"/>
</dbReference>
<dbReference type="Pfam" id="PF13580">
    <property type="entry name" value="SIS_2"/>
    <property type="match status" value="1"/>
</dbReference>
<keyword evidence="2" id="KW-0413">Isomerase</keyword>
<evidence type="ECO:0000313" key="3">
    <source>
        <dbReference type="Proteomes" id="UP000190188"/>
    </source>
</evidence>
<dbReference type="InterPro" id="IPR050099">
    <property type="entry name" value="SIS_GmhA/DiaA_subfam"/>
</dbReference>
<dbReference type="NCBIfam" id="NF002805">
    <property type="entry name" value="PRK02947.1"/>
    <property type="match status" value="1"/>
</dbReference>
<dbReference type="AlphaFoldDB" id="A0A1T2XKX6"/>
<dbReference type="Proteomes" id="UP000190188">
    <property type="component" value="Unassembled WGS sequence"/>
</dbReference>
<feature type="domain" description="SIS" evidence="1">
    <location>
        <begin position="34"/>
        <end position="219"/>
    </location>
</feature>
<organism evidence="2 3">
    <name type="scientific">Paenibacillus selenitireducens</name>
    <dbReference type="NCBI Taxonomy" id="1324314"/>
    <lineage>
        <taxon>Bacteria</taxon>
        <taxon>Bacillati</taxon>
        <taxon>Bacillota</taxon>
        <taxon>Bacilli</taxon>
        <taxon>Bacillales</taxon>
        <taxon>Paenibacillaceae</taxon>
        <taxon>Paenibacillus</taxon>
    </lineage>
</organism>
<dbReference type="PROSITE" id="PS51464">
    <property type="entry name" value="SIS"/>
    <property type="match status" value="1"/>
</dbReference>
<dbReference type="EMBL" id="MSZX01000002">
    <property type="protein sequence ID" value="OPA80482.1"/>
    <property type="molecule type" value="Genomic_DNA"/>
</dbReference>
<sequence length="248" mass="26985">MKLGAKVMIDTILEIVQKMEETQIEAIEKASELLASRLQQGGIIHVFGAGHSRAFGMEMCGRAGGLVPLKLVALEDITLAEGTVGINLTELERSPETAHRLMELHDVQDEDGFIIVSNSGRNGSAVELATICRERGIPIVAVTSLNHSQHTDSRHPSGKKLYELADIVIDNCCPYGDVLLQMPNTQERTGSASSVVGALIAQALTTEIIRLTFESGETPPVYISANLDGGDEHNRKIIERYAHRNITY</sequence>
<comment type="caution">
    <text evidence="2">The sequence shown here is derived from an EMBL/GenBank/DDBJ whole genome shotgun (WGS) entry which is preliminary data.</text>
</comment>
<evidence type="ECO:0000313" key="2">
    <source>
        <dbReference type="EMBL" id="OPA80482.1"/>
    </source>
</evidence>
<evidence type="ECO:0000259" key="1">
    <source>
        <dbReference type="PROSITE" id="PS51464"/>
    </source>
</evidence>
<dbReference type="InterPro" id="IPR046348">
    <property type="entry name" value="SIS_dom_sf"/>
</dbReference>
<dbReference type="GO" id="GO:1901135">
    <property type="term" value="P:carbohydrate derivative metabolic process"/>
    <property type="evidence" value="ECO:0007669"/>
    <property type="project" value="InterPro"/>
</dbReference>
<proteinExistence type="predicted"/>
<accession>A0A1T2XKX6</accession>
<dbReference type="InterPro" id="IPR035472">
    <property type="entry name" value="RpiR-like_SIS"/>
</dbReference>
<dbReference type="GO" id="GO:0097367">
    <property type="term" value="F:carbohydrate derivative binding"/>
    <property type="evidence" value="ECO:0007669"/>
    <property type="project" value="InterPro"/>
</dbReference>